<dbReference type="RefSeq" id="WP_057824822.1">
    <property type="nucleotide sequence ID" value="NZ_AZFX01000059.1"/>
</dbReference>
<dbReference type="PANTHER" id="PTHR43460">
    <property type="entry name" value="METHYLTRANSFERASE"/>
    <property type="match status" value="1"/>
</dbReference>
<dbReference type="Proteomes" id="UP000051315">
    <property type="component" value="Unassembled WGS sequence"/>
</dbReference>
<dbReference type="CDD" id="cd02440">
    <property type="entry name" value="AdoMet_MTases"/>
    <property type="match status" value="1"/>
</dbReference>
<keyword evidence="5" id="KW-0489">Methyltransferase</keyword>
<evidence type="ECO:0000313" key="5">
    <source>
        <dbReference type="EMBL" id="KRM09118.1"/>
    </source>
</evidence>
<feature type="binding site" evidence="1">
    <location>
        <position position="22"/>
    </location>
    <ligand>
        <name>Zn(2+)</name>
        <dbReference type="ChEBI" id="CHEBI:29105"/>
    </ligand>
</feature>
<keyword evidence="1" id="KW-0862">Zinc</keyword>
<dbReference type="SUPFAM" id="SSF53335">
    <property type="entry name" value="S-adenosyl-L-methionine-dependent methyltransferases"/>
    <property type="match status" value="1"/>
</dbReference>
<feature type="domain" description="Methyltransferase type 11" evidence="3">
    <location>
        <begin position="99"/>
        <end position="185"/>
    </location>
</feature>
<feature type="domain" description="23S rRNA (guanine(745)-N(1))-methyltransferase N-terminal" evidence="4">
    <location>
        <begin position="20"/>
        <end position="55"/>
    </location>
</feature>
<evidence type="ECO:0000259" key="3">
    <source>
        <dbReference type="Pfam" id="PF08241"/>
    </source>
</evidence>
<dbReference type="PANTHER" id="PTHR43460:SF1">
    <property type="entry name" value="METHYLTRANSFERASE TYPE 11 DOMAIN-CONTAINING PROTEIN"/>
    <property type="match status" value="1"/>
</dbReference>
<proteinExistence type="predicted"/>
<feature type="binding site" evidence="2">
    <location>
        <position position="193"/>
    </location>
    <ligand>
        <name>S-adenosyl-L-methionine</name>
        <dbReference type="ChEBI" id="CHEBI:59789"/>
    </ligand>
</feature>
<dbReference type="Pfam" id="PF08241">
    <property type="entry name" value="Methyltransf_11"/>
    <property type="match status" value="1"/>
</dbReference>
<keyword evidence="6" id="KW-1185">Reference proteome</keyword>
<keyword evidence="1" id="KW-0479">Metal-binding</keyword>
<evidence type="ECO:0000313" key="6">
    <source>
        <dbReference type="Proteomes" id="UP000051315"/>
    </source>
</evidence>
<dbReference type="Gene3D" id="3.40.50.150">
    <property type="entry name" value="Vaccinia Virus protein VP39"/>
    <property type="match status" value="1"/>
</dbReference>
<dbReference type="PATRIC" id="fig|1423735.3.peg.1835"/>
<dbReference type="GO" id="GO:0008757">
    <property type="term" value="F:S-adenosylmethionine-dependent methyltransferase activity"/>
    <property type="evidence" value="ECO:0007669"/>
    <property type="project" value="InterPro"/>
</dbReference>
<dbReference type="InterPro" id="IPR029063">
    <property type="entry name" value="SAM-dependent_MTases_sf"/>
</dbReference>
<dbReference type="GO" id="GO:0032259">
    <property type="term" value="P:methylation"/>
    <property type="evidence" value="ECO:0007669"/>
    <property type="project" value="UniProtKB-KW"/>
</dbReference>
<feature type="binding site" evidence="2">
    <location>
        <position position="80"/>
    </location>
    <ligand>
        <name>S-adenosyl-L-methionine</name>
        <dbReference type="ChEBI" id="CHEBI:59789"/>
    </ligand>
</feature>
<dbReference type="STRING" id="1423735.FC15_GL001768"/>
<protein>
    <submittedName>
        <fullName evidence="5">SAM-dependent methyltransferase</fullName>
    </submittedName>
</protein>
<dbReference type="Pfam" id="PF21302">
    <property type="entry name" value="Zn_ribbon_RlmA"/>
    <property type="match status" value="1"/>
</dbReference>
<accession>A0A0R1VTP9</accession>
<evidence type="ECO:0000256" key="1">
    <source>
        <dbReference type="PIRSR" id="PIRSR018249-1"/>
    </source>
</evidence>
<gene>
    <name evidence="5" type="ORF">FC15_GL001768</name>
</gene>
<sequence length="296" mass="32719">MAIKKITQAQNFLSAHAQLFSCPLCHQEMMATDSGLRCPEGHQFDLSKKGTLYFLQHQIKTEYATEMLAARGRMIQRGIFNPVLDLIGQWLPTDSALTIDVGCGEGGMLAYLADHGATGPKIGFDIAKDGIYLASQQATEDTFWCIADLTNLPFADHSADTILNIFSPSHYGEFRRVLTPEGTFIKVIPAAHYLQELRQGLFAGETKANYSNEPVMNHLAEVATIIHQEAVNYRFSLADESAFADLLQMSPLEWQANPEQVQALKTAPFSRITIDLQVVECRPKSSLPPASQTSLN</sequence>
<reference evidence="5 6" key="1">
    <citation type="journal article" date="2015" name="Genome Announc.">
        <title>Expanding the biotechnology potential of lactobacilli through comparative genomics of 213 strains and associated genera.</title>
        <authorList>
            <person name="Sun Z."/>
            <person name="Harris H.M."/>
            <person name="McCann A."/>
            <person name="Guo C."/>
            <person name="Argimon S."/>
            <person name="Zhang W."/>
            <person name="Yang X."/>
            <person name="Jeffery I.B."/>
            <person name="Cooney J.C."/>
            <person name="Kagawa T.F."/>
            <person name="Liu W."/>
            <person name="Song Y."/>
            <person name="Salvetti E."/>
            <person name="Wrobel A."/>
            <person name="Rasinkangas P."/>
            <person name="Parkhill J."/>
            <person name="Rea M.C."/>
            <person name="O'Sullivan O."/>
            <person name="Ritari J."/>
            <person name="Douillard F.P."/>
            <person name="Paul Ross R."/>
            <person name="Yang R."/>
            <person name="Briner A.E."/>
            <person name="Felis G.E."/>
            <person name="de Vos W.M."/>
            <person name="Barrangou R."/>
            <person name="Klaenhammer T.R."/>
            <person name="Caufield P.W."/>
            <person name="Cui Y."/>
            <person name="Zhang H."/>
            <person name="O'Toole P.W."/>
        </authorList>
    </citation>
    <scope>NUCLEOTIDE SEQUENCE [LARGE SCALE GENOMIC DNA]</scope>
    <source>
        <strain evidence="5 6">DSM 17758</strain>
    </source>
</reference>
<dbReference type="OrthoDB" id="5522265at2"/>
<dbReference type="GO" id="GO:0046872">
    <property type="term" value="F:metal ion binding"/>
    <property type="evidence" value="ECO:0007669"/>
    <property type="project" value="UniProtKB-KW"/>
</dbReference>
<dbReference type="InterPro" id="IPR013216">
    <property type="entry name" value="Methyltransf_11"/>
</dbReference>
<evidence type="ECO:0000256" key="2">
    <source>
        <dbReference type="PIRSR" id="PIRSR018249-2"/>
    </source>
</evidence>
<feature type="binding site" evidence="1">
    <location>
        <position position="38"/>
    </location>
    <ligand>
        <name>Zn(2+)</name>
        <dbReference type="ChEBI" id="CHEBI:29105"/>
    </ligand>
</feature>
<evidence type="ECO:0000259" key="4">
    <source>
        <dbReference type="Pfam" id="PF21302"/>
    </source>
</evidence>
<dbReference type="InterPro" id="IPR016718">
    <property type="entry name" value="rRNA_m1G-MeTrfase_A_prd"/>
</dbReference>
<comment type="caution">
    <text evidence="5">The sequence shown here is derived from an EMBL/GenBank/DDBJ whole genome shotgun (WGS) entry which is preliminary data.</text>
</comment>
<keyword evidence="2" id="KW-0949">S-adenosyl-L-methionine</keyword>
<dbReference type="EMBL" id="AZFX01000059">
    <property type="protein sequence ID" value="KRM09118.1"/>
    <property type="molecule type" value="Genomic_DNA"/>
</dbReference>
<dbReference type="InterPro" id="IPR048647">
    <property type="entry name" value="RlmA_N"/>
</dbReference>
<organism evidence="5 6">
    <name type="scientific">Lapidilactobacillus concavus DSM 17758</name>
    <dbReference type="NCBI Taxonomy" id="1423735"/>
    <lineage>
        <taxon>Bacteria</taxon>
        <taxon>Bacillati</taxon>
        <taxon>Bacillota</taxon>
        <taxon>Bacilli</taxon>
        <taxon>Lactobacillales</taxon>
        <taxon>Lactobacillaceae</taxon>
        <taxon>Lapidilactobacillus</taxon>
    </lineage>
</organism>
<feature type="binding site" evidence="1">
    <location>
        <position position="42"/>
    </location>
    <ligand>
        <name>Zn(2+)</name>
        <dbReference type="ChEBI" id="CHEBI:29105"/>
    </ligand>
</feature>
<feature type="binding site" evidence="1">
    <location>
        <position position="25"/>
    </location>
    <ligand>
        <name>Zn(2+)</name>
        <dbReference type="ChEBI" id="CHEBI:29105"/>
    </ligand>
</feature>
<dbReference type="AlphaFoldDB" id="A0A0R1VTP9"/>
<name>A0A0R1VTP9_9LACO</name>
<dbReference type="PIRSF" id="PIRSF018249">
    <property type="entry name" value="MyrA_prd"/>
    <property type="match status" value="1"/>
</dbReference>
<keyword evidence="5" id="KW-0808">Transferase</keyword>
<feature type="binding site" evidence="2">
    <location>
        <begin position="105"/>
        <end position="106"/>
    </location>
    <ligand>
        <name>S-adenosyl-L-methionine</name>
        <dbReference type="ChEBI" id="CHEBI:59789"/>
    </ligand>
</feature>
<dbReference type="InterPro" id="IPR052939">
    <property type="entry name" value="23S_rRNA_MeTrnsfrase_RlmA"/>
</dbReference>